<dbReference type="Pfam" id="PF01497">
    <property type="entry name" value="Peripla_BP_2"/>
    <property type="match status" value="1"/>
</dbReference>
<dbReference type="Proteomes" id="UP000198841">
    <property type="component" value="Unassembled WGS sequence"/>
</dbReference>
<proteinExistence type="predicted"/>
<organism evidence="2 3">
    <name type="scientific">Candidatus Pantoea symbiotica</name>
    <dbReference type="NCBI Taxonomy" id="1884370"/>
    <lineage>
        <taxon>Bacteria</taxon>
        <taxon>Pseudomonadati</taxon>
        <taxon>Pseudomonadota</taxon>
        <taxon>Gammaproteobacteria</taxon>
        <taxon>Enterobacterales</taxon>
        <taxon>Erwiniaceae</taxon>
        <taxon>Pantoea</taxon>
    </lineage>
</organism>
<dbReference type="RefSeq" id="WP_008109554.1">
    <property type="nucleotide sequence ID" value="NZ_FOSD01000007.1"/>
</dbReference>
<sequence>MRRILLALLLFLPWIAQGKMLTDSLGRQVEVPDNPQRLVIGESRMIYTLALVEEGNPAKRVVGWPADLHNLDKQTWDRYVKAFPQIANITQIGNSNFSQLNVEKIIALQPDLVILPVYARTPPNNSAFMQQLAAANIPVLFLDFRVDPLKNTVSSLRTLGAALNDEAKSERFIAFYQQHMQRIRERLASYQGERPRVMLQLHLGKKAECCTTVAHGNLADLIAFAGGDNIAAGRFPAVFGQLNPEAVIAANPAIYIATGSAAPTEPGFLQLGPQVNAAAARASFLHALSSDATVSVLSAVQQQRAYAFWQNFYMSPWHLLVAEFFAKTFHPTLFQDLSPEETLKEMNQQFLPLPETGTYWTHN</sequence>
<dbReference type="EMBL" id="FOSD01000007">
    <property type="protein sequence ID" value="SFK46098.1"/>
    <property type="molecule type" value="Genomic_DNA"/>
</dbReference>
<comment type="caution">
    <text evidence="2">The sequence shown here is derived from an EMBL/GenBank/DDBJ whole genome shotgun (WGS) entry which is preliminary data.</text>
</comment>
<protein>
    <submittedName>
        <fullName evidence="2">Iron complex transport system substrate-binding protein</fullName>
    </submittedName>
</protein>
<dbReference type="PANTHER" id="PTHR30535:SF34">
    <property type="entry name" value="MOLYBDATE-BINDING PROTEIN MOLA"/>
    <property type="match status" value="1"/>
</dbReference>
<dbReference type="PROSITE" id="PS50983">
    <property type="entry name" value="FE_B12_PBP"/>
    <property type="match status" value="1"/>
</dbReference>
<dbReference type="InterPro" id="IPR002491">
    <property type="entry name" value="ABC_transptr_periplasmic_BD"/>
</dbReference>
<evidence type="ECO:0000313" key="2">
    <source>
        <dbReference type="EMBL" id="SFK46098.1"/>
    </source>
</evidence>
<gene>
    <name evidence="2" type="ORF">SAMN05518863_107126</name>
</gene>
<dbReference type="Gene3D" id="3.40.50.1980">
    <property type="entry name" value="Nitrogenase molybdenum iron protein domain"/>
    <property type="match status" value="2"/>
</dbReference>
<keyword evidence="3" id="KW-1185">Reference proteome</keyword>
<evidence type="ECO:0000313" key="3">
    <source>
        <dbReference type="Proteomes" id="UP000198841"/>
    </source>
</evidence>
<reference evidence="2 3" key="1">
    <citation type="submission" date="2016-10" db="EMBL/GenBank/DDBJ databases">
        <authorList>
            <person name="Varghese N."/>
            <person name="Submissions S."/>
        </authorList>
    </citation>
    <scope>NUCLEOTIDE SEQUENCE [LARGE SCALE GENOMIC DNA]</scope>
    <source>
        <strain evidence="2 3">YR512</strain>
    </source>
</reference>
<dbReference type="PANTHER" id="PTHR30535">
    <property type="entry name" value="VITAMIN B12-BINDING PROTEIN"/>
    <property type="match status" value="1"/>
</dbReference>
<name>A0A1I3ZQ33_9GAMM</name>
<accession>A0A1I3ZQ33</accession>
<evidence type="ECO:0000259" key="1">
    <source>
        <dbReference type="PROSITE" id="PS50983"/>
    </source>
</evidence>
<dbReference type="InterPro" id="IPR050902">
    <property type="entry name" value="ABC_Transporter_SBP"/>
</dbReference>
<feature type="domain" description="Fe/B12 periplasmic-binding" evidence="1">
    <location>
        <begin position="37"/>
        <end position="337"/>
    </location>
</feature>
<dbReference type="SUPFAM" id="SSF53807">
    <property type="entry name" value="Helical backbone' metal receptor"/>
    <property type="match status" value="1"/>
</dbReference>